<dbReference type="KEGG" id="taci:TDSAC_1598"/>
<evidence type="ECO:0000256" key="9">
    <source>
        <dbReference type="RuleBase" id="RU361160"/>
    </source>
</evidence>
<comment type="subunit">
    <text evidence="2">Homotetramer.</text>
</comment>
<evidence type="ECO:0000256" key="1">
    <source>
        <dbReference type="ARBA" id="ARBA00007406"/>
    </source>
</evidence>
<feature type="active site" description="Nucleophile" evidence="4">
    <location>
        <position position="151"/>
    </location>
</feature>
<dbReference type="Proteomes" id="UP000244792">
    <property type="component" value="Chromosome"/>
</dbReference>
<feature type="domain" description="Glyceraldehyde 3-phosphate dehydrogenase NAD(P) binding" evidence="10">
    <location>
        <begin position="1"/>
        <end position="151"/>
    </location>
</feature>
<dbReference type="FunFam" id="3.40.50.720:FF:000001">
    <property type="entry name" value="Glyceraldehyde-3-phosphate dehydrogenase"/>
    <property type="match status" value="1"/>
</dbReference>
<evidence type="ECO:0000256" key="4">
    <source>
        <dbReference type="PIRSR" id="PIRSR000149-1"/>
    </source>
</evidence>
<evidence type="ECO:0000256" key="2">
    <source>
        <dbReference type="ARBA" id="ARBA00011881"/>
    </source>
</evidence>
<dbReference type="Pfam" id="PF00044">
    <property type="entry name" value="Gp_dh_N"/>
    <property type="match status" value="1"/>
</dbReference>
<keyword evidence="6" id="KW-0547">Nucleotide-binding</keyword>
<sequence length="335" mass="37155">MRVAVNGFGRIGRLFVRLAFSLPDIEIVAINSSRKISQLAHLLQYDSTYRTWDKEVSFDDDNIIIEGKKVKILEERKDTTKLPWKDLDVDLVIESTGELTKRELAENHITAGAKKVLITAPGKDVDAFIVVGVNDQILDLEKHRIISAASCTTNCLAPAIKVLFDKFGIVSGFMTTVHAYTMDQRLLDGTHKKDFRRARSAAINIVPTSTGAAKSIGKVIPELNGKMDGVALRVPVPTGSMVDLSVILEKQPSIEEIKSAYKEAESCEPLKGILKYTEVPLVSSDYIGTFYSSIIDGLMLNKTGDIYKIYAWYDNEHGYACRVVDLAKKLIPAFK</sequence>
<evidence type="ECO:0000256" key="6">
    <source>
        <dbReference type="PIRSR" id="PIRSR000149-3"/>
    </source>
</evidence>
<dbReference type="GO" id="GO:0051287">
    <property type="term" value="F:NAD binding"/>
    <property type="evidence" value="ECO:0007669"/>
    <property type="project" value="InterPro"/>
</dbReference>
<name>A0A2R4W2F3_THEAF</name>
<reference evidence="11 12" key="1">
    <citation type="submission" date="2017-04" db="EMBL/GenBank/DDBJ databases">
        <title>Genomic insights into metabolism of Thermodesulfobium acidiphilum.</title>
        <authorList>
            <person name="Toshchakov S.V."/>
            <person name="Frolov E.N."/>
            <person name="Kublanov I.V."/>
            <person name="Samarov N.I."/>
            <person name="Novikov A."/>
            <person name="Lebedinsky A.V."/>
            <person name="Bonch-Osmolovskaya E.A."/>
            <person name="Chernyh N.A."/>
        </authorList>
    </citation>
    <scope>NUCLEOTIDE SEQUENCE [LARGE SCALE GENOMIC DNA]</scope>
    <source>
        <strain evidence="11 12">3127-1</strain>
    </source>
</reference>
<feature type="binding site" evidence="6">
    <location>
        <position position="119"/>
    </location>
    <ligand>
        <name>NAD(+)</name>
        <dbReference type="ChEBI" id="CHEBI:57540"/>
    </ligand>
</feature>
<dbReference type="InterPro" id="IPR036291">
    <property type="entry name" value="NAD(P)-bd_dom_sf"/>
</dbReference>
<dbReference type="Gene3D" id="3.40.50.720">
    <property type="entry name" value="NAD(P)-binding Rossmann-like Domain"/>
    <property type="match status" value="1"/>
</dbReference>
<dbReference type="CDD" id="cd18126">
    <property type="entry name" value="GAPDH_I_C"/>
    <property type="match status" value="1"/>
</dbReference>
<dbReference type="GO" id="GO:0050661">
    <property type="term" value="F:NADP binding"/>
    <property type="evidence" value="ECO:0007669"/>
    <property type="project" value="InterPro"/>
</dbReference>
<evidence type="ECO:0000256" key="8">
    <source>
        <dbReference type="RuleBase" id="RU000397"/>
    </source>
</evidence>
<dbReference type="SUPFAM" id="SSF51735">
    <property type="entry name" value="NAD(P)-binding Rossmann-fold domains"/>
    <property type="match status" value="1"/>
</dbReference>
<evidence type="ECO:0000313" key="11">
    <source>
        <dbReference type="EMBL" id="AWB10934.1"/>
    </source>
</evidence>
<keyword evidence="6" id="KW-0520">NAD</keyword>
<dbReference type="Gene3D" id="3.30.360.10">
    <property type="entry name" value="Dihydrodipicolinate Reductase, domain 2"/>
    <property type="match status" value="1"/>
</dbReference>
<keyword evidence="3 9" id="KW-0560">Oxidoreductase</keyword>
<dbReference type="Pfam" id="PF02800">
    <property type="entry name" value="Gp_dh_C"/>
    <property type="match status" value="1"/>
</dbReference>
<dbReference type="InterPro" id="IPR020830">
    <property type="entry name" value="GlycerAld_3-P_DH_AS"/>
</dbReference>
<feature type="binding site" evidence="5">
    <location>
        <position position="233"/>
    </location>
    <ligand>
        <name>D-glyceraldehyde 3-phosphate</name>
        <dbReference type="ChEBI" id="CHEBI:59776"/>
    </ligand>
</feature>
<feature type="binding site" evidence="5">
    <location>
        <position position="181"/>
    </location>
    <ligand>
        <name>D-glyceraldehyde 3-phosphate</name>
        <dbReference type="ChEBI" id="CHEBI:59776"/>
    </ligand>
</feature>
<organism evidence="11 12">
    <name type="scientific">Thermodesulfobium acidiphilum</name>
    <dbReference type="NCBI Taxonomy" id="1794699"/>
    <lineage>
        <taxon>Bacteria</taxon>
        <taxon>Pseudomonadati</taxon>
        <taxon>Thermodesulfobiota</taxon>
        <taxon>Thermodesulfobiia</taxon>
        <taxon>Thermodesulfobiales</taxon>
        <taxon>Thermodesulfobiaceae</taxon>
        <taxon>Thermodesulfobium</taxon>
    </lineage>
</organism>
<dbReference type="InterPro" id="IPR020831">
    <property type="entry name" value="GlycerAld/Erythrose_P_DH"/>
</dbReference>
<dbReference type="SUPFAM" id="SSF55347">
    <property type="entry name" value="Glyceraldehyde-3-phosphate dehydrogenase-like, C-terminal domain"/>
    <property type="match status" value="1"/>
</dbReference>
<dbReference type="PIRSF" id="PIRSF000149">
    <property type="entry name" value="GAP_DH"/>
    <property type="match status" value="1"/>
</dbReference>
<evidence type="ECO:0000256" key="5">
    <source>
        <dbReference type="PIRSR" id="PIRSR000149-2"/>
    </source>
</evidence>
<dbReference type="FunFam" id="3.30.360.10:FF:000002">
    <property type="entry name" value="Glyceraldehyde-3-phosphate dehydrogenase"/>
    <property type="match status" value="1"/>
</dbReference>
<protein>
    <recommendedName>
        <fullName evidence="9">Glyceraldehyde-3-phosphate dehydrogenase</fullName>
        <ecNumber evidence="9">1.2.1.-</ecNumber>
    </recommendedName>
</protein>
<feature type="binding site" evidence="6">
    <location>
        <position position="315"/>
    </location>
    <ligand>
        <name>NAD(+)</name>
        <dbReference type="ChEBI" id="CHEBI:57540"/>
    </ligand>
</feature>
<dbReference type="RefSeq" id="WP_108309811.1">
    <property type="nucleotide sequence ID" value="NZ_CP020921.1"/>
</dbReference>
<dbReference type="PROSITE" id="PS00071">
    <property type="entry name" value="GAPDH"/>
    <property type="match status" value="1"/>
</dbReference>
<evidence type="ECO:0000256" key="7">
    <source>
        <dbReference type="PIRSR" id="PIRSR000149-4"/>
    </source>
</evidence>
<dbReference type="EC" id="1.2.1.-" evidence="9"/>
<dbReference type="InterPro" id="IPR020829">
    <property type="entry name" value="GlycerAld_3-P_DH_cat"/>
</dbReference>
<dbReference type="InterPro" id="IPR020828">
    <property type="entry name" value="GlycerAld_3-P_DH_NAD(P)-bd"/>
</dbReference>
<evidence type="ECO:0000313" key="12">
    <source>
        <dbReference type="Proteomes" id="UP000244792"/>
    </source>
</evidence>
<evidence type="ECO:0000256" key="3">
    <source>
        <dbReference type="ARBA" id="ARBA00023002"/>
    </source>
</evidence>
<feature type="binding site" evidence="6">
    <location>
        <begin position="10"/>
        <end position="11"/>
    </location>
    <ligand>
        <name>NAD(+)</name>
        <dbReference type="ChEBI" id="CHEBI:57540"/>
    </ligand>
</feature>
<dbReference type="EMBL" id="CP020921">
    <property type="protein sequence ID" value="AWB10934.1"/>
    <property type="molecule type" value="Genomic_DNA"/>
</dbReference>
<dbReference type="NCBIfam" id="TIGR01534">
    <property type="entry name" value="GAPDH-I"/>
    <property type="match status" value="1"/>
</dbReference>
<dbReference type="SMART" id="SM00846">
    <property type="entry name" value="Gp_dh_N"/>
    <property type="match status" value="1"/>
</dbReference>
<dbReference type="GO" id="GO:0016620">
    <property type="term" value="F:oxidoreductase activity, acting on the aldehyde or oxo group of donors, NAD or NADP as acceptor"/>
    <property type="evidence" value="ECO:0007669"/>
    <property type="project" value="InterPro"/>
</dbReference>
<keyword evidence="12" id="KW-1185">Reference proteome</keyword>
<feature type="binding site" evidence="5">
    <location>
        <begin position="150"/>
        <end position="152"/>
    </location>
    <ligand>
        <name>D-glyceraldehyde 3-phosphate</name>
        <dbReference type="ChEBI" id="CHEBI:59776"/>
    </ligand>
</feature>
<comment type="similarity">
    <text evidence="1 8">Belongs to the glyceraldehyde-3-phosphate dehydrogenase family.</text>
</comment>
<dbReference type="PRINTS" id="PR00078">
    <property type="entry name" value="G3PDHDRGNASE"/>
</dbReference>
<dbReference type="InterPro" id="IPR006424">
    <property type="entry name" value="Glyceraldehyde-3-P_DH_1"/>
</dbReference>
<proteinExistence type="inferred from homology"/>
<gene>
    <name evidence="11" type="ORF">TDSAC_1598</name>
</gene>
<evidence type="ECO:0000259" key="10">
    <source>
        <dbReference type="SMART" id="SM00846"/>
    </source>
</evidence>
<feature type="site" description="Activates thiol group during catalysis" evidence="7">
    <location>
        <position position="178"/>
    </location>
</feature>
<dbReference type="CDD" id="cd05214">
    <property type="entry name" value="GAPDH_I_N"/>
    <property type="match status" value="1"/>
</dbReference>
<accession>A0A2R4W2F3</accession>
<feature type="binding site" evidence="5">
    <location>
        <begin position="210"/>
        <end position="211"/>
    </location>
    <ligand>
        <name>D-glyceraldehyde 3-phosphate</name>
        <dbReference type="ChEBI" id="CHEBI:59776"/>
    </ligand>
</feature>
<dbReference type="GO" id="GO:0006006">
    <property type="term" value="P:glucose metabolic process"/>
    <property type="evidence" value="ECO:0007669"/>
    <property type="project" value="InterPro"/>
</dbReference>
<dbReference type="PANTHER" id="PTHR43148">
    <property type="entry name" value="GLYCERALDEHYDE-3-PHOSPHATE DEHYDROGENASE 2"/>
    <property type="match status" value="1"/>
</dbReference>
<dbReference type="AlphaFoldDB" id="A0A2R4W2F3"/>
<dbReference type="OrthoDB" id="9803304at2"/>